<organism evidence="2 3">
    <name type="scientific">Talaromyces stipitatus (strain ATCC 10500 / CBS 375.48 / QM 6759 / NRRL 1006)</name>
    <name type="common">Penicillium stipitatum</name>
    <dbReference type="NCBI Taxonomy" id="441959"/>
    <lineage>
        <taxon>Eukaryota</taxon>
        <taxon>Fungi</taxon>
        <taxon>Dikarya</taxon>
        <taxon>Ascomycota</taxon>
        <taxon>Pezizomycotina</taxon>
        <taxon>Eurotiomycetes</taxon>
        <taxon>Eurotiomycetidae</taxon>
        <taxon>Eurotiales</taxon>
        <taxon>Trichocomaceae</taxon>
        <taxon>Talaromyces</taxon>
        <taxon>Talaromyces sect. Talaromyces</taxon>
    </lineage>
</organism>
<feature type="region of interest" description="Disordered" evidence="1">
    <location>
        <begin position="16"/>
        <end position="132"/>
    </location>
</feature>
<dbReference type="GeneID" id="8109858"/>
<dbReference type="VEuPathDB" id="FungiDB:TSTA_010850"/>
<feature type="compositionally biased region" description="Basic and acidic residues" evidence="1">
    <location>
        <begin position="22"/>
        <end position="34"/>
    </location>
</feature>
<dbReference type="EMBL" id="EQ962656">
    <property type="protein sequence ID" value="EED15969.1"/>
    <property type="molecule type" value="Genomic_DNA"/>
</dbReference>
<proteinExistence type="predicted"/>
<sequence length="228" mass="25285">MSISKILLRDSIRNTLRTRGSARYELRASQRRTNDPGAISPNDPTPAEAANTERSPRAPARTATTRRSANSRSKSAAAARKRVAEQSEPELISPTSGDPTNRSSKKPMRAQWDKDLVIDVDPNSEPRTGPETQIKYTYNTRARQNTKPPLGTPVLQSDIAPLEILHVQAVRTIRRSKSVRTIPDDDSSEDELTQPSIHEAPQEPIEPAQEADTLMTTNLEDSTWANNQ</sequence>
<dbReference type="Proteomes" id="UP000001745">
    <property type="component" value="Unassembled WGS sequence"/>
</dbReference>
<evidence type="ECO:0000256" key="1">
    <source>
        <dbReference type="SAM" id="MobiDB-lite"/>
    </source>
</evidence>
<reference evidence="3" key="1">
    <citation type="journal article" date="2015" name="Genome Announc.">
        <title>Genome sequence of the AIDS-associated pathogen Penicillium marneffei (ATCC18224) and its near taxonomic relative Talaromyces stipitatus (ATCC10500).</title>
        <authorList>
            <person name="Nierman W.C."/>
            <person name="Fedorova-Abrams N.D."/>
            <person name="Andrianopoulos A."/>
        </authorList>
    </citation>
    <scope>NUCLEOTIDE SEQUENCE [LARGE SCALE GENOMIC DNA]</scope>
    <source>
        <strain evidence="3">ATCC 10500 / CBS 375.48 / QM 6759 / NRRL 1006</strain>
    </source>
</reference>
<keyword evidence="3" id="KW-1185">Reference proteome</keyword>
<gene>
    <name evidence="2" type="ORF">TSTA_010850</name>
</gene>
<evidence type="ECO:0000313" key="3">
    <source>
        <dbReference type="Proteomes" id="UP000001745"/>
    </source>
</evidence>
<evidence type="ECO:0000313" key="2">
    <source>
        <dbReference type="EMBL" id="EED15969.1"/>
    </source>
</evidence>
<dbReference type="RefSeq" id="XP_002483203.1">
    <property type="nucleotide sequence ID" value="XM_002483158.1"/>
</dbReference>
<feature type="region of interest" description="Disordered" evidence="1">
    <location>
        <begin position="177"/>
        <end position="228"/>
    </location>
</feature>
<dbReference type="InParanoid" id="B8MHI8"/>
<protein>
    <submittedName>
        <fullName evidence="2">Uncharacterized protein</fullName>
    </submittedName>
</protein>
<feature type="compositionally biased region" description="Polar residues" evidence="1">
    <location>
        <begin position="214"/>
        <end position="228"/>
    </location>
</feature>
<name>B8MHI8_TALSN</name>
<feature type="compositionally biased region" description="Low complexity" evidence="1">
    <location>
        <begin position="202"/>
        <end position="211"/>
    </location>
</feature>
<accession>B8MHI8</accession>
<feature type="compositionally biased region" description="Polar residues" evidence="1">
    <location>
        <begin position="93"/>
        <end position="102"/>
    </location>
</feature>
<dbReference type="AlphaFoldDB" id="B8MHI8"/>
<dbReference type="HOGENOM" id="CLU_1215496_0_0_1"/>
<dbReference type="PhylomeDB" id="B8MHI8"/>
<feature type="compositionally biased region" description="Low complexity" evidence="1">
    <location>
        <begin position="57"/>
        <end position="78"/>
    </location>
</feature>